<dbReference type="Proteomes" id="UP001320609">
    <property type="component" value="Unassembled WGS sequence"/>
</dbReference>
<evidence type="ECO:0000313" key="2">
    <source>
        <dbReference type="Proteomes" id="UP001320609"/>
    </source>
</evidence>
<proteinExistence type="predicted"/>
<keyword evidence="2" id="KW-1185">Reference proteome</keyword>
<protein>
    <recommendedName>
        <fullName evidence="3">Alpha/beta hydrolase</fullName>
    </recommendedName>
</protein>
<name>A0ABS9S1M1_9GAMM</name>
<dbReference type="InterPro" id="IPR029058">
    <property type="entry name" value="AB_hydrolase_fold"/>
</dbReference>
<dbReference type="RefSeq" id="WP_240716328.1">
    <property type="nucleotide sequence ID" value="NZ_JAKVTW010000001.1"/>
</dbReference>
<dbReference type="SUPFAM" id="SSF53474">
    <property type="entry name" value="alpha/beta-Hydrolases"/>
    <property type="match status" value="1"/>
</dbReference>
<evidence type="ECO:0000313" key="1">
    <source>
        <dbReference type="EMBL" id="MCH4810015.1"/>
    </source>
</evidence>
<reference evidence="1 2" key="1">
    <citation type="submission" date="2022-03" db="EMBL/GenBank/DDBJ databases">
        <title>Genomic signatures underlying metal tolerance in selected Arctic bacterial isolates.</title>
        <authorList>
            <person name="Thomas F.A."/>
            <person name="Venkatachalam S."/>
            <person name="Krishnan K.P."/>
        </authorList>
    </citation>
    <scope>NUCLEOTIDE SEQUENCE [LARGE SCALE GENOMIC DNA]</scope>
    <source>
        <strain evidence="1 2">HM116</strain>
    </source>
</reference>
<organism evidence="1 2">
    <name type="scientific">Vreelandella neptunia</name>
    <dbReference type="NCBI Taxonomy" id="115551"/>
    <lineage>
        <taxon>Bacteria</taxon>
        <taxon>Pseudomonadati</taxon>
        <taxon>Pseudomonadota</taxon>
        <taxon>Gammaproteobacteria</taxon>
        <taxon>Oceanospirillales</taxon>
        <taxon>Halomonadaceae</taxon>
        <taxon>Vreelandella</taxon>
    </lineage>
</organism>
<comment type="caution">
    <text evidence="1">The sequence shown here is derived from an EMBL/GenBank/DDBJ whole genome shotgun (WGS) entry which is preliminary data.</text>
</comment>
<evidence type="ECO:0008006" key="3">
    <source>
        <dbReference type="Google" id="ProtNLM"/>
    </source>
</evidence>
<accession>A0ABS9S1M1</accession>
<sequence length="441" mass="50156">MKKILNYFSWFKKSNSIQSQGFGGYEIEIIPGEKNVLYVAFSGVGDLKNPTVPFEWKQSLSRTGEGAHIILIKDNLRQWYTNPNGQKLVATAVSNYIKDNQIENTLALGMSMGGYGAVVFSSLIEFNSVVALSTRECVGKASTFDQRNRALMKNIVNGPQSHIENLINPRTRYCFISSADQVDDLMHFIRLTKSCPQSHFFLARGNHNLGHEMIVRGTMQPFLKWLLNSCLEVPPKGISAAKGNVLRIADHLQKSKEKNIDFTTWKEKFLDVYTNEIPLFLLHNSVQLAVENSERLIAYPLPAYTFISAEWVDPYLAFGWYLPDEKGVWSKGHWHVLNGQLTDRGMNNYQIRIQMEVFFPKQCGDVIPISFFQAGKLTKTINVERKKKTIFASLPLLPDENYLINVSIHTPHADFPSRSHNNNDYREVGVYLKGFVVLHDA</sequence>
<gene>
    <name evidence="1" type="ORF">MLE19_01600</name>
</gene>
<dbReference type="EMBL" id="JAKVTW010000001">
    <property type="protein sequence ID" value="MCH4810015.1"/>
    <property type="molecule type" value="Genomic_DNA"/>
</dbReference>